<reference evidence="5 6" key="1">
    <citation type="submission" date="2018-08" db="EMBL/GenBank/DDBJ databases">
        <title>Form III RuBisCO-mediated autotrophy in Thermodesulfobium bacteria.</title>
        <authorList>
            <person name="Toshchakov S.V."/>
            <person name="Kublanov I.V."/>
            <person name="Frolov E."/>
            <person name="Bonch-Osmolovskaya E.A."/>
            <person name="Tourova T.P."/>
            <person name="Chernych N.A."/>
            <person name="Lebedinsky A.V."/>
        </authorList>
    </citation>
    <scope>NUCLEOTIDE SEQUENCE [LARGE SCALE GENOMIC DNA]</scope>
    <source>
        <strain evidence="5 6">SR</strain>
    </source>
</reference>
<name>A0A3D8P484_9THEO</name>
<keyword evidence="1" id="KW-0479">Metal-binding</keyword>
<proteinExistence type="predicted"/>
<dbReference type="Proteomes" id="UP000256329">
    <property type="component" value="Unassembled WGS sequence"/>
</dbReference>
<dbReference type="PANTHER" id="PTHR30313:SF2">
    <property type="entry name" value="DNA PRIMASE"/>
    <property type="match status" value="1"/>
</dbReference>
<dbReference type="Pfam" id="PF12965">
    <property type="entry name" value="DUF3854"/>
    <property type="match status" value="1"/>
</dbReference>
<dbReference type="PANTHER" id="PTHR30313">
    <property type="entry name" value="DNA PRIMASE"/>
    <property type="match status" value="1"/>
</dbReference>
<dbReference type="InterPro" id="IPR002694">
    <property type="entry name" value="Znf_CHC2"/>
</dbReference>
<dbReference type="InterPro" id="IPR024385">
    <property type="entry name" value="DUF3854"/>
</dbReference>
<dbReference type="InterPro" id="IPR050219">
    <property type="entry name" value="DnaG_primase"/>
</dbReference>
<dbReference type="SUPFAM" id="SSF56731">
    <property type="entry name" value="DNA primase core"/>
    <property type="match status" value="1"/>
</dbReference>
<evidence type="ECO:0000256" key="3">
    <source>
        <dbReference type="ARBA" id="ARBA00022833"/>
    </source>
</evidence>
<keyword evidence="2" id="KW-0863">Zinc-finger</keyword>
<organism evidence="5 6">
    <name type="scientific">Ammonifex thiophilus</name>
    <dbReference type="NCBI Taxonomy" id="444093"/>
    <lineage>
        <taxon>Bacteria</taxon>
        <taxon>Bacillati</taxon>
        <taxon>Bacillota</taxon>
        <taxon>Clostridia</taxon>
        <taxon>Thermoanaerobacterales</taxon>
        <taxon>Thermoanaerobacteraceae</taxon>
        <taxon>Ammonifex</taxon>
    </lineage>
</organism>
<dbReference type="SMART" id="SM00400">
    <property type="entry name" value="ZnF_CHCC"/>
    <property type="match status" value="1"/>
</dbReference>
<accession>A0A3D8P484</accession>
<dbReference type="InterPro" id="IPR036977">
    <property type="entry name" value="DNA_primase_Znf_CHC2"/>
</dbReference>
<dbReference type="Gene3D" id="3.90.580.10">
    <property type="entry name" value="Zinc finger, CHC2-type domain"/>
    <property type="match status" value="1"/>
</dbReference>
<evidence type="ECO:0000313" key="5">
    <source>
        <dbReference type="EMBL" id="RDV83913.1"/>
    </source>
</evidence>
<protein>
    <submittedName>
        <fullName evidence="5">DUF3854 domain-containing protein</fullName>
    </submittedName>
</protein>
<sequence>MAKLKSEIDIFELAREVPLPEVARAYSVELKQVGKNLFGLCPLHHEKTPSFTVYRDGRGRWKWKCFGCGEYGDVIDLVAKLEKLSLPEAARKLVADYRYGWTPAPAPASRPQKEKQATEPEVAPLEVLNAVYQELLENLELSRCHRENLRQRGLSDAAIKHNMYRSLPSPQEARQVAGKLAKNHDLAGIPGFYRDASSWTFSTCRGFLIPVRDVNGKIQGLQVRLDEPRNGGKYIWFSSAGKPFGVGARTVAHVATPTSQNFPRRRLWVTEGPLKADIAAEYLGVRFVAAPGVSVWRDAVEVVKTLRPREVILAFDIDQATNEGVARAVEGLAAVLRDAGLELKKATWPPELGKGIDDACVALGEVSEETFLTVRITRTVTITETVEIKGRPGVVAKLLAWLLRLLKRGGA</sequence>
<dbReference type="GO" id="GO:0006269">
    <property type="term" value="P:DNA replication, synthesis of primer"/>
    <property type="evidence" value="ECO:0007669"/>
    <property type="project" value="TreeGrafter"/>
</dbReference>
<feature type="domain" description="Zinc finger CHC2-type" evidence="4">
    <location>
        <begin position="37"/>
        <end position="94"/>
    </location>
</feature>
<dbReference type="GO" id="GO:0005737">
    <property type="term" value="C:cytoplasm"/>
    <property type="evidence" value="ECO:0007669"/>
    <property type="project" value="TreeGrafter"/>
</dbReference>
<evidence type="ECO:0000256" key="1">
    <source>
        <dbReference type="ARBA" id="ARBA00022723"/>
    </source>
</evidence>
<dbReference type="Gene3D" id="3.40.1360.10">
    <property type="match status" value="1"/>
</dbReference>
<dbReference type="OrthoDB" id="2665710at2"/>
<dbReference type="AlphaFoldDB" id="A0A3D8P484"/>
<evidence type="ECO:0000313" key="6">
    <source>
        <dbReference type="Proteomes" id="UP000256329"/>
    </source>
</evidence>
<keyword evidence="6" id="KW-1185">Reference proteome</keyword>
<keyword evidence="3" id="KW-0862">Zinc</keyword>
<dbReference type="GO" id="GO:0003677">
    <property type="term" value="F:DNA binding"/>
    <property type="evidence" value="ECO:0007669"/>
    <property type="project" value="InterPro"/>
</dbReference>
<dbReference type="GO" id="GO:0003899">
    <property type="term" value="F:DNA-directed RNA polymerase activity"/>
    <property type="evidence" value="ECO:0007669"/>
    <property type="project" value="InterPro"/>
</dbReference>
<evidence type="ECO:0000256" key="2">
    <source>
        <dbReference type="ARBA" id="ARBA00022771"/>
    </source>
</evidence>
<dbReference type="GO" id="GO:0008270">
    <property type="term" value="F:zinc ion binding"/>
    <property type="evidence" value="ECO:0007669"/>
    <property type="project" value="UniProtKB-KW"/>
</dbReference>
<dbReference type="SUPFAM" id="SSF57783">
    <property type="entry name" value="Zinc beta-ribbon"/>
    <property type="match status" value="1"/>
</dbReference>
<gene>
    <name evidence="5" type="ORF">DXX99_03500</name>
</gene>
<dbReference type="RefSeq" id="WP_115792132.1">
    <property type="nucleotide sequence ID" value="NZ_QSLN01000003.1"/>
</dbReference>
<dbReference type="EMBL" id="QSLN01000003">
    <property type="protein sequence ID" value="RDV83913.1"/>
    <property type="molecule type" value="Genomic_DNA"/>
</dbReference>
<dbReference type="Pfam" id="PF01807">
    <property type="entry name" value="Zn_ribbon_DnaG"/>
    <property type="match status" value="1"/>
</dbReference>
<comment type="caution">
    <text evidence="5">The sequence shown here is derived from an EMBL/GenBank/DDBJ whole genome shotgun (WGS) entry which is preliminary data.</text>
</comment>
<evidence type="ECO:0000259" key="4">
    <source>
        <dbReference type="SMART" id="SM00400"/>
    </source>
</evidence>